<dbReference type="GO" id="GO:0032259">
    <property type="term" value="P:methylation"/>
    <property type="evidence" value="ECO:0007669"/>
    <property type="project" value="UniProtKB-KW"/>
</dbReference>
<dbReference type="Gene3D" id="2.20.25.110">
    <property type="entry name" value="S-adenosyl-L-methionine-dependent methyltransferases"/>
    <property type="match status" value="1"/>
</dbReference>
<evidence type="ECO:0000259" key="3">
    <source>
        <dbReference type="Pfam" id="PF13649"/>
    </source>
</evidence>
<evidence type="ECO:0000313" key="5">
    <source>
        <dbReference type="Proteomes" id="UP001237207"/>
    </source>
</evidence>
<dbReference type="PANTHER" id="PTHR43861">
    <property type="entry name" value="TRANS-ACONITATE 2-METHYLTRANSFERASE-RELATED"/>
    <property type="match status" value="1"/>
</dbReference>
<keyword evidence="2" id="KW-0808">Transferase</keyword>
<dbReference type="CDD" id="cd02440">
    <property type="entry name" value="AdoMet_MTases"/>
    <property type="match status" value="1"/>
</dbReference>
<keyword evidence="1 4" id="KW-0489">Methyltransferase</keyword>
<dbReference type="RefSeq" id="WP_307258800.1">
    <property type="nucleotide sequence ID" value="NZ_JAUSUC010000069.1"/>
</dbReference>
<accession>A0AAJ1T7T6</accession>
<dbReference type="GO" id="GO:0008168">
    <property type="term" value="F:methyltransferase activity"/>
    <property type="evidence" value="ECO:0007669"/>
    <property type="project" value="UniProtKB-KW"/>
</dbReference>
<dbReference type="InterPro" id="IPR041698">
    <property type="entry name" value="Methyltransf_25"/>
</dbReference>
<dbReference type="SUPFAM" id="SSF53335">
    <property type="entry name" value="S-adenosyl-L-methionine-dependent methyltransferases"/>
    <property type="match status" value="1"/>
</dbReference>
<proteinExistence type="predicted"/>
<protein>
    <submittedName>
        <fullName evidence="4">SAM-dependent methyltransferase</fullName>
    </submittedName>
</protein>
<evidence type="ECO:0000256" key="2">
    <source>
        <dbReference type="ARBA" id="ARBA00022679"/>
    </source>
</evidence>
<evidence type="ECO:0000256" key="1">
    <source>
        <dbReference type="ARBA" id="ARBA00022603"/>
    </source>
</evidence>
<evidence type="ECO:0000313" key="4">
    <source>
        <dbReference type="EMBL" id="MDQ0216726.1"/>
    </source>
</evidence>
<dbReference type="Gene3D" id="3.40.50.150">
    <property type="entry name" value="Vaccinia Virus protein VP39"/>
    <property type="match status" value="1"/>
</dbReference>
<feature type="domain" description="Methyltransferase" evidence="3">
    <location>
        <begin position="40"/>
        <end position="135"/>
    </location>
</feature>
<dbReference type="Pfam" id="PF13649">
    <property type="entry name" value="Methyltransf_25"/>
    <property type="match status" value="1"/>
</dbReference>
<dbReference type="AlphaFoldDB" id="A0AAJ1T7T6"/>
<comment type="caution">
    <text evidence="4">The sequence shown here is derived from an EMBL/GenBank/DDBJ whole genome shotgun (WGS) entry which is preliminary data.</text>
</comment>
<sequence>MSYEQFAFVYDELMKDVPYRKWMELLKEQMNKHGIAGKKILDLACGTGEFTVQLAKEGFEVTGVDLSEDMLMVAQEKAVNQGFHIPFFQQDMRELEALGEFDCVTIFCDSLNYVGEEQDVLKTFSKVYEHLKIGGLLLFDVHSIYKIQEIFIGSTFTINDDPISYIWNCFEGEVENTVEHELTFFVLNEEDQRYERFDELHIQRTFPIQNYEKWLKKVGFQVEQISADFTNQPPTNTSQRIIYVARKAKATVLPRQASDKVRKRAVFPSEGD</sequence>
<dbReference type="InterPro" id="IPR029063">
    <property type="entry name" value="SAM-dependent_MTases_sf"/>
</dbReference>
<name>A0AAJ1T7T6_9BACI</name>
<reference evidence="4" key="1">
    <citation type="submission" date="2023-07" db="EMBL/GenBank/DDBJ databases">
        <title>Genomic Encyclopedia of Type Strains, Phase IV (KMG-IV): sequencing the most valuable type-strain genomes for metagenomic binning, comparative biology and taxonomic classification.</title>
        <authorList>
            <person name="Goeker M."/>
        </authorList>
    </citation>
    <scope>NUCLEOTIDE SEQUENCE</scope>
    <source>
        <strain evidence="4">DSM 23947</strain>
    </source>
</reference>
<keyword evidence="5" id="KW-1185">Reference proteome</keyword>
<dbReference type="PANTHER" id="PTHR43861:SF1">
    <property type="entry name" value="TRANS-ACONITATE 2-METHYLTRANSFERASE"/>
    <property type="match status" value="1"/>
</dbReference>
<organism evidence="4 5">
    <name type="scientific">Oikeobacillus pervagus</name>
    <dbReference type="NCBI Taxonomy" id="1325931"/>
    <lineage>
        <taxon>Bacteria</taxon>
        <taxon>Bacillati</taxon>
        <taxon>Bacillota</taxon>
        <taxon>Bacilli</taxon>
        <taxon>Bacillales</taxon>
        <taxon>Bacillaceae</taxon>
        <taxon>Oikeobacillus</taxon>
    </lineage>
</organism>
<gene>
    <name evidence="4" type="ORF">J2S13_003210</name>
</gene>
<dbReference type="EMBL" id="JAUSUC010000069">
    <property type="protein sequence ID" value="MDQ0216726.1"/>
    <property type="molecule type" value="Genomic_DNA"/>
</dbReference>
<dbReference type="Proteomes" id="UP001237207">
    <property type="component" value="Unassembled WGS sequence"/>
</dbReference>